<sequence>MFVTYSLAIWGLWFILMLLFVQSMIATVAHRRQSHYVPGVVDDNLSHESFVFRSHRTHQNSLENLPLIMFPSILAIMVGFNPTTLAIIVWIYAIARLLHMVLYYAIATEKNPSPRSYFFIIGWLICGVLIVLLAIHLL</sequence>
<evidence type="ECO:0000313" key="7">
    <source>
        <dbReference type="Proteomes" id="UP000709336"/>
    </source>
</evidence>
<comment type="caution">
    <text evidence="6">The sequence shown here is derived from an EMBL/GenBank/DDBJ whole genome shotgun (WGS) entry which is preliminary data.</text>
</comment>
<keyword evidence="7" id="KW-1185">Reference proteome</keyword>
<keyword evidence="4 5" id="KW-0472">Membrane</keyword>
<dbReference type="Gene3D" id="1.20.120.550">
    <property type="entry name" value="Membrane associated eicosanoid/glutathione metabolism-like domain"/>
    <property type="match status" value="1"/>
</dbReference>
<dbReference type="Pfam" id="PF01124">
    <property type="entry name" value="MAPEG"/>
    <property type="match status" value="1"/>
</dbReference>
<gene>
    <name evidence="6" type="ORF">HCJ96_15290</name>
</gene>
<dbReference type="InterPro" id="IPR023352">
    <property type="entry name" value="MAPEG-like_dom_sf"/>
</dbReference>
<accession>A0ABX1R7D6</accession>
<dbReference type="RefSeq" id="WP_169211957.1">
    <property type="nucleotide sequence ID" value="NZ_JAATNW010000009.1"/>
</dbReference>
<keyword evidence="2 5" id="KW-0812">Transmembrane</keyword>
<name>A0ABX1R7D6_9ALTE</name>
<evidence type="ECO:0000256" key="2">
    <source>
        <dbReference type="ARBA" id="ARBA00022692"/>
    </source>
</evidence>
<feature type="transmembrane region" description="Helical" evidence="5">
    <location>
        <begin position="6"/>
        <end position="29"/>
    </location>
</feature>
<proteinExistence type="predicted"/>
<organism evidence="6 7">
    <name type="scientific">Alteromonas ponticola</name>
    <dbReference type="NCBI Taxonomy" id="2720613"/>
    <lineage>
        <taxon>Bacteria</taxon>
        <taxon>Pseudomonadati</taxon>
        <taxon>Pseudomonadota</taxon>
        <taxon>Gammaproteobacteria</taxon>
        <taxon>Alteromonadales</taxon>
        <taxon>Alteromonadaceae</taxon>
        <taxon>Alteromonas/Salinimonas group</taxon>
        <taxon>Alteromonas</taxon>
    </lineage>
</organism>
<dbReference type="EMBL" id="JAATNW010000009">
    <property type="protein sequence ID" value="NMH61392.1"/>
    <property type="molecule type" value="Genomic_DNA"/>
</dbReference>
<dbReference type="Proteomes" id="UP000709336">
    <property type="component" value="Unassembled WGS sequence"/>
</dbReference>
<comment type="subcellular location">
    <subcellularLocation>
        <location evidence="1">Membrane</location>
    </subcellularLocation>
</comment>
<protein>
    <submittedName>
        <fullName evidence="6">MAPEG family protein</fullName>
    </submittedName>
</protein>
<feature type="transmembrane region" description="Helical" evidence="5">
    <location>
        <begin position="117"/>
        <end position="137"/>
    </location>
</feature>
<reference evidence="6 7" key="1">
    <citation type="submission" date="2020-03" db="EMBL/GenBank/DDBJ databases">
        <title>Alteromonas ponticola sp. nov., isolated from seawater.</title>
        <authorList>
            <person name="Yoon J.-H."/>
            <person name="Kim Y.-O."/>
        </authorList>
    </citation>
    <scope>NUCLEOTIDE SEQUENCE [LARGE SCALE GENOMIC DNA]</scope>
    <source>
        <strain evidence="6 7">MYP5</strain>
    </source>
</reference>
<evidence type="ECO:0000256" key="5">
    <source>
        <dbReference type="SAM" id="Phobius"/>
    </source>
</evidence>
<evidence type="ECO:0000256" key="1">
    <source>
        <dbReference type="ARBA" id="ARBA00004370"/>
    </source>
</evidence>
<dbReference type="InterPro" id="IPR001129">
    <property type="entry name" value="Membr-assoc_MAPEG"/>
</dbReference>
<keyword evidence="3 5" id="KW-1133">Transmembrane helix</keyword>
<dbReference type="PANTHER" id="PTHR35371">
    <property type="entry name" value="INNER MEMBRANE PROTEIN"/>
    <property type="match status" value="1"/>
</dbReference>
<evidence type="ECO:0000313" key="6">
    <source>
        <dbReference type="EMBL" id="NMH61392.1"/>
    </source>
</evidence>
<dbReference type="PANTHER" id="PTHR35371:SF1">
    <property type="entry name" value="BLR7753 PROTEIN"/>
    <property type="match status" value="1"/>
</dbReference>
<dbReference type="SUPFAM" id="SSF161084">
    <property type="entry name" value="MAPEG domain-like"/>
    <property type="match status" value="1"/>
</dbReference>
<evidence type="ECO:0000256" key="3">
    <source>
        <dbReference type="ARBA" id="ARBA00022989"/>
    </source>
</evidence>
<evidence type="ECO:0000256" key="4">
    <source>
        <dbReference type="ARBA" id="ARBA00023136"/>
    </source>
</evidence>